<accession>A0A0D2J514</accession>
<gene>
    <name evidence="1" type="ORF">X474_27905</name>
</gene>
<sequence length="108" mass="12678">MDPSIITEVGELLNAEIPPSRNRDFQRFQSTRGRQVLRLYRLYHKLALSLKDAEKRPEVKVRLAACEDDFLVEVKDPLQESVRSCRIPWELSGFFKDHLQKLGIKLKR</sequence>
<proteinExistence type="predicted"/>
<reference evidence="1 2" key="1">
    <citation type="submission" date="2013-11" db="EMBL/GenBank/DDBJ databases">
        <title>Metagenomic analysis of a methanogenic consortium involved in long chain n-alkane degradation.</title>
        <authorList>
            <person name="Davidova I.A."/>
            <person name="Callaghan A.V."/>
            <person name="Wawrik B."/>
            <person name="Pruitt S."/>
            <person name="Marks C."/>
            <person name="Duncan K.E."/>
            <person name="Suflita J.M."/>
        </authorList>
    </citation>
    <scope>NUCLEOTIDE SEQUENCE [LARGE SCALE GENOMIC DNA]</scope>
    <source>
        <strain evidence="1 2">SPR</strain>
    </source>
</reference>
<evidence type="ECO:0000313" key="2">
    <source>
        <dbReference type="Proteomes" id="UP000032233"/>
    </source>
</evidence>
<dbReference type="AlphaFoldDB" id="A0A0D2J514"/>
<keyword evidence="2" id="KW-1185">Reference proteome</keyword>
<dbReference type="OrthoDB" id="9919930at2"/>
<dbReference type="STRING" id="1429043.X474_27905"/>
<dbReference type="InParanoid" id="A0A0D2J514"/>
<comment type="caution">
    <text evidence="1">The sequence shown here is derived from an EMBL/GenBank/DDBJ whole genome shotgun (WGS) entry which is preliminary data.</text>
</comment>
<dbReference type="RefSeq" id="WP_044352921.1">
    <property type="nucleotide sequence ID" value="NZ_AZAC01000083.1"/>
</dbReference>
<dbReference type="Proteomes" id="UP000032233">
    <property type="component" value="Unassembled WGS sequence"/>
</dbReference>
<evidence type="ECO:0000313" key="1">
    <source>
        <dbReference type="EMBL" id="KIX10801.1"/>
    </source>
</evidence>
<dbReference type="EMBL" id="AZAC01000083">
    <property type="protein sequence ID" value="KIX10801.1"/>
    <property type="molecule type" value="Genomic_DNA"/>
</dbReference>
<organism evidence="1 2">
    <name type="scientific">Dethiosulfatarculus sandiegensis</name>
    <dbReference type="NCBI Taxonomy" id="1429043"/>
    <lineage>
        <taxon>Bacteria</taxon>
        <taxon>Pseudomonadati</taxon>
        <taxon>Thermodesulfobacteriota</taxon>
        <taxon>Desulfarculia</taxon>
        <taxon>Desulfarculales</taxon>
        <taxon>Desulfarculaceae</taxon>
        <taxon>Dethiosulfatarculus</taxon>
    </lineage>
</organism>
<protein>
    <submittedName>
        <fullName evidence="1">Uncharacterized protein</fullName>
    </submittedName>
</protein>
<name>A0A0D2J514_9BACT</name>